<name>A0A3R5XW66_9BACT</name>
<protein>
    <recommendedName>
        <fullName evidence="3">Thioredoxin-like fold domain-containing protein</fullName>
    </recommendedName>
</protein>
<proteinExistence type="predicted"/>
<dbReference type="RefSeq" id="WP_128465415.1">
    <property type="nucleotide sequence ID" value="NZ_CP035108.1"/>
</dbReference>
<keyword evidence="2" id="KW-1185">Reference proteome</keyword>
<dbReference type="OrthoDB" id="9799488at2"/>
<organism evidence="1 2">
    <name type="scientific">Geovibrio thiophilus</name>
    <dbReference type="NCBI Taxonomy" id="139438"/>
    <lineage>
        <taxon>Bacteria</taxon>
        <taxon>Pseudomonadati</taxon>
        <taxon>Deferribacterota</taxon>
        <taxon>Deferribacteres</taxon>
        <taxon>Deferribacterales</taxon>
        <taxon>Geovibrionaceae</taxon>
        <taxon>Geovibrio</taxon>
    </lineage>
</organism>
<sequence length="79" mass="8888">MLIEIFYDGETDKKTPELAEDIRYRYGAKVEVRLIDTSEEPVPPKYGIINPPVVVLGGDRIIKIEGPNSLENIVTKAIF</sequence>
<evidence type="ECO:0008006" key="3">
    <source>
        <dbReference type="Google" id="ProtNLM"/>
    </source>
</evidence>
<gene>
    <name evidence="1" type="ORF">EP073_01555</name>
</gene>
<dbReference type="KEGG" id="gtl:EP073_01555"/>
<evidence type="ECO:0000313" key="1">
    <source>
        <dbReference type="EMBL" id="QAR32128.1"/>
    </source>
</evidence>
<reference evidence="1 2" key="1">
    <citation type="submission" date="2019-01" db="EMBL/GenBank/DDBJ databases">
        <title>Geovibrio thiophilus DSM 11263, complete genome.</title>
        <authorList>
            <person name="Spring S."/>
            <person name="Bunk B."/>
            <person name="Sproer C."/>
        </authorList>
    </citation>
    <scope>NUCLEOTIDE SEQUENCE [LARGE SCALE GENOMIC DNA]</scope>
    <source>
        <strain evidence="1 2">DSM 11263</strain>
    </source>
</reference>
<accession>A0A3R5XW66</accession>
<dbReference type="AlphaFoldDB" id="A0A3R5XW66"/>
<evidence type="ECO:0000313" key="2">
    <source>
        <dbReference type="Proteomes" id="UP000287502"/>
    </source>
</evidence>
<dbReference type="Proteomes" id="UP000287502">
    <property type="component" value="Chromosome"/>
</dbReference>
<dbReference type="EMBL" id="CP035108">
    <property type="protein sequence ID" value="QAR32128.1"/>
    <property type="molecule type" value="Genomic_DNA"/>
</dbReference>